<dbReference type="PANTHER" id="PTHR13691:SF5">
    <property type="entry name" value="LARGE RIBOSOMAL SUBUNIT PROTEIN UL2M"/>
    <property type="match status" value="1"/>
</dbReference>
<dbReference type="NCBIfam" id="TIGR01171">
    <property type="entry name" value="rplB_bact"/>
    <property type="match status" value="1"/>
</dbReference>
<comment type="similarity">
    <text evidence="1">Belongs to the universal ribosomal protein uL2 family.</text>
</comment>
<dbReference type="InterPro" id="IPR002171">
    <property type="entry name" value="Ribosomal_uL2"/>
</dbReference>
<dbReference type="STRING" id="1618563.UU12_C0003G0011"/>
<comment type="caution">
    <text evidence="8">The sequence shown here is derived from an EMBL/GenBank/DDBJ whole genome shotgun (WGS) entry which is preliminary data.</text>
</comment>
<gene>
    <name evidence="8" type="ORF">UU12_C0003G0011</name>
</gene>
<feature type="domain" description="Large ribosomal subunit protein uL2 RNA-binding" evidence="7">
    <location>
        <begin position="2"/>
        <end position="57"/>
    </location>
</feature>
<protein>
    <recommendedName>
        <fullName evidence="4">50S ribosomal protein L2</fullName>
    </recommendedName>
</protein>
<dbReference type="GO" id="GO:0016740">
    <property type="term" value="F:transferase activity"/>
    <property type="evidence" value="ECO:0007669"/>
    <property type="project" value="InterPro"/>
</dbReference>
<dbReference type="Pfam" id="PF03947">
    <property type="entry name" value="Ribosomal_L2_C"/>
    <property type="match status" value="1"/>
</dbReference>
<evidence type="ECO:0000313" key="8">
    <source>
        <dbReference type="EMBL" id="KKR71313.1"/>
    </source>
</evidence>
<dbReference type="Gene3D" id="2.30.30.30">
    <property type="match status" value="1"/>
</dbReference>
<evidence type="ECO:0000313" key="9">
    <source>
        <dbReference type="Proteomes" id="UP000034562"/>
    </source>
</evidence>
<accession>A0A0G0T2P1</accession>
<dbReference type="InterPro" id="IPR008991">
    <property type="entry name" value="Translation_prot_SH3-like_sf"/>
</dbReference>
<dbReference type="SUPFAM" id="SSF50249">
    <property type="entry name" value="Nucleic acid-binding proteins"/>
    <property type="match status" value="1"/>
</dbReference>
<dbReference type="Gene3D" id="4.10.950.10">
    <property type="entry name" value="Ribosomal protein L2, domain 3"/>
    <property type="match status" value="1"/>
</dbReference>
<evidence type="ECO:0000256" key="5">
    <source>
        <dbReference type="SAM" id="MobiDB-lite"/>
    </source>
</evidence>
<dbReference type="PANTHER" id="PTHR13691">
    <property type="entry name" value="RIBOSOMAL PROTEIN L2"/>
    <property type="match status" value="1"/>
</dbReference>
<feature type="region of interest" description="Disordered" evidence="5">
    <location>
        <begin position="159"/>
        <end position="218"/>
    </location>
</feature>
<dbReference type="PATRIC" id="fig|1618563.3.peg.76"/>
<dbReference type="GO" id="GO:0002181">
    <property type="term" value="P:cytoplasmic translation"/>
    <property type="evidence" value="ECO:0007669"/>
    <property type="project" value="TreeGrafter"/>
</dbReference>
<dbReference type="GO" id="GO:0015934">
    <property type="term" value="C:large ribosomal subunit"/>
    <property type="evidence" value="ECO:0007669"/>
    <property type="project" value="InterPro"/>
</dbReference>
<dbReference type="EMBL" id="LBZK01000003">
    <property type="protein sequence ID" value="KKR71313.1"/>
    <property type="molecule type" value="Genomic_DNA"/>
</dbReference>
<organism evidence="8 9">
    <name type="scientific">Candidatus Woesebacteria bacterium GW2011_GWA2_40_7b</name>
    <dbReference type="NCBI Taxonomy" id="1618563"/>
    <lineage>
        <taxon>Bacteria</taxon>
        <taxon>Candidatus Woeseibacteriota</taxon>
    </lineage>
</organism>
<dbReference type="Proteomes" id="UP000034562">
    <property type="component" value="Unassembled WGS sequence"/>
</dbReference>
<dbReference type="GO" id="GO:0003735">
    <property type="term" value="F:structural constituent of ribosome"/>
    <property type="evidence" value="ECO:0007669"/>
    <property type="project" value="InterPro"/>
</dbReference>
<sequence length="218" mass="23673">MRAVDFKRSKSDIWGKVLAIEYDPNRNAELALLMYEDGEKRYILSPVGIKVGDRVISSEEAPVERGNALSLNAIPVGTEIHNIEITPGKGGQMVKGAGSVATVFGKEENWVLVKLPSGEIRRFNPKSLATIGQIGMVEWKNRIWRKAGTIRHKGIRPSVRGVAMNPDSHPHGGGEGRSGVGMKAPKTVYGRSAVGKTRNKKKHSNSMIVQRKGGGKGL</sequence>
<evidence type="ECO:0000259" key="7">
    <source>
        <dbReference type="SMART" id="SM01383"/>
    </source>
</evidence>
<dbReference type="SMART" id="SM01383">
    <property type="entry name" value="Ribosomal_L2"/>
    <property type="match status" value="1"/>
</dbReference>
<dbReference type="FunFam" id="2.30.30.30:FF:000001">
    <property type="entry name" value="50S ribosomal protein L2"/>
    <property type="match status" value="1"/>
</dbReference>
<keyword evidence="3" id="KW-0687">Ribonucleoprotein</keyword>
<dbReference type="InterPro" id="IPR014722">
    <property type="entry name" value="Rib_uL2_dom2"/>
</dbReference>
<dbReference type="GO" id="GO:0003723">
    <property type="term" value="F:RNA binding"/>
    <property type="evidence" value="ECO:0007669"/>
    <property type="project" value="InterPro"/>
</dbReference>
<dbReference type="SUPFAM" id="SSF50104">
    <property type="entry name" value="Translation proteins SH3-like domain"/>
    <property type="match status" value="1"/>
</dbReference>
<proteinExistence type="inferred from homology"/>
<dbReference type="Gene3D" id="2.40.50.140">
    <property type="entry name" value="Nucleic acid-binding proteins"/>
    <property type="match status" value="1"/>
</dbReference>
<reference evidence="8 9" key="1">
    <citation type="journal article" date="2015" name="Nature">
        <title>rRNA introns, odd ribosomes, and small enigmatic genomes across a large radiation of phyla.</title>
        <authorList>
            <person name="Brown C.T."/>
            <person name="Hug L.A."/>
            <person name="Thomas B.C."/>
            <person name="Sharon I."/>
            <person name="Castelle C.J."/>
            <person name="Singh A."/>
            <person name="Wilkins M.J."/>
            <person name="Williams K.H."/>
            <person name="Banfield J.F."/>
        </authorList>
    </citation>
    <scope>NUCLEOTIDE SEQUENCE [LARGE SCALE GENOMIC DNA]</scope>
</reference>
<dbReference type="InterPro" id="IPR005880">
    <property type="entry name" value="Ribosomal_uL2_bac/org-type"/>
</dbReference>
<dbReference type="AlphaFoldDB" id="A0A0G0T2P1"/>
<dbReference type="InterPro" id="IPR014726">
    <property type="entry name" value="Ribosomal_uL2_dom3"/>
</dbReference>
<evidence type="ECO:0000256" key="3">
    <source>
        <dbReference type="ARBA" id="ARBA00023274"/>
    </source>
</evidence>
<feature type="domain" description="Large ribosomal subunit protein uL2 C-terminal" evidence="6">
    <location>
        <begin position="63"/>
        <end position="192"/>
    </location>
</feature>
<evidence type="ECO:0000256" key="2">
    <source>
        <dbReference type="ARBA" id="ARBA00022980"/>
    </source>
</evidence>
<evidence type="ECO:0000256" key="4">
    <source>
        <dbReference type="ARBA" id="ARBA00035459"/>
    </source>
</evidence>
<evidence type="ECO:0000256" key="1">
    <source>
        <dbReference type="ARBA" id="ARBA00005636"/>
    </source>
</evidence>
<keyword evidence="2 8" id="KW-0689">Ribosomal protein</keyword>
<dbReference type="Pfam" id="PF00181">
    <property type="entry name" value="Ribosomal_L2_N"/>
    <property type="match status" value="1"/>
</dbReference>
<name>A0A0G0T2P1_9BACT</name>
<evidence type="ECO:0000259" key="6">
    <source>
        <dbReference type="SMART" id="SM01382"/>
    </source>
</evidence>
<dbReference type="InterPro" id="IPR022669">
    <property type="entry name" value="Ribosomal_uL2_C"/>
</dbReference>
<dbReference type="SMART" id="SM01382">
    <property type="entry name" value="Ribosomal_L2_C"/>
    <property type="match status" value="1"/>
</dbReference>
<dbReference type="InterPro" id="IPR012340">
    <property type="entry name" value="NA-bd_OB-fold"/>
</dbReference>
<dbReference type="InterPro" id="IPR022666">
    <property type="entry name" value="Ribosomal_uL2_RNA-bd_dom"/>
</dbReference>